<sequence>MESSDTTHMGQMVEPSRSFLNIPAEIRNKVYGYVYDEITIHCSYKMDLQSLLSEYGVPHTNHVTPNTLSLLLACRQTYVEAKPYLDSASITVTGEFGGRLHRRSFPHVLHRISEITFHHREETLLSGLENGLLGHIVDQLRKPDVALDDGEMGFRAPELEPGHGIEVNGKMVHDLLAFLISEDFRARNSPETIGDSAKRTDSLIKDRDLTMSTVYKFFVRGEFEASSVMKMPAMVVFEEEAEVVITWDKNGIRLGNVPDFTSCQWWNVIKEKAKNKEIKNCGPRELRVLLEDLAPTESGILQFVDWFIVRWGSLERDIIATRRCLNRVTPSRALLLTSRELHNEAKSYSDEATIVVSGHVDGSAGPRFLPHVLERITKLTVHGSMLEDPAWMHQKRIFNYGFLRAARCPNLKTIHLQIPPRSMTDHRVRNQMLELQLRPGTSDEQYRKLKRVPTIEWLRDFPFRTNGFNTHLQAMATESIIRQHDWTIKIPFQLYLRGIDPVARHFISGRSGLLFEERFTVMVVRDKNGARIEDLPDFREKAWWKDPMGWTEYAATSDGKKKFVIQISDDWAAGGAADWYRKAWKASKPGHTYGTGRADLEAFRNSLSRFQREDYDQI</sequence>
<dbReference type="AlphaFoldDB" id="A0AA38XIZ4"/>
<dbReference type="PANTHER" id="PTHR42085">
    <property type="entry name" value="F-BOX DOMAIN-CONTAINING PROTEIN"/>
    <property type="match status" value="1"/>
</dbReference>
<dbReference type="EMBL" id="JAPDRK010000003">
    <property type="protein sequence ID" value="KAJ9614365.1"/>
    <property type="molecule type" value="Genomic_DNA"/>
</dbReference>
<name>A0AA38XIZ4_9EURO</name>
<dbReference type="PANTHER" id="PTHR42085:SF1">
    <property type="entry name" value="F-BOX DOMAIN-CONTAINING PROTEIN"/>
    <property type="match status" value="1"/>
</dbReference>
<evidence type="ECO:0000313" key="1">
    <source>
        <dbReference type="EMBL" id="KAJ9614365.1"/>
    </source>
</evidence>
<dbReference type="Proteomes" id="UP001172673">
    <property type="component" value="Unassembled WGS sequence"/>
</dbReference>
<keyword evidence="2" id="KW-1185">Reference proteome</keyword>
<gene>
    <name evidence="1" type="ORF">H2200_002501</name>
</gene>
<evidence type="ECO:0000313" key="2">
    <source>
        <dbReference type="Proteomes" id="UP001172673"/>
    </source>
</evidence>
<comment type="caution">
    <text evidence="1">The sequence shown here is derived from an EMBL/GenBank/DDBJ whole genome shotgun (WGS) entry which is preliminary data.</text>
</comment>
<organism evidence="1 2">
    <name type="scientific">Cladophialophora chaetospira</name>
    <dbReference type="NCBI Taxonomy" id="386627"/>
    <lineage>
        <taxon>Eukaryota</taxon>
        <taxon>Fungi</taxon>
        <taxon>Dikarya</taxon>
        <taxon>Ascomycota</taxon>
        <taxon>Pezizomycotina</taxon>
        <taxon>Eurotiomycetes</taxon>
        <taxon>Chaetothyriomycetidae</taxon>
        <taxon>Chaetothyriales</taxon>
        <taxon>Herpotrichiellaceae</taxon>
        <taxon>Cladophialophora</taxon>
    </lineage>
</organism>
<reference evidence="1" key="1">
    <citation type="submission" date="2022-10" db="EMBL/GenBank/DDBJ databases">
        <title>Culturing micro-colonial fungi from biological soil crusts in the Mojave desert and describing Neophaeococcomyces mojavensis, and introducing the new genera and species Taxawa tesnikishii.</title>
        <authorList>
            <person name="Kurbessoian T."/>
            <person name="Stajich J.E."/>
        </authorList>
    </citation>
    <scope>NUCLEOTIDE SEQUENCE</scope>
    <source>
        <strain evidence="1">TK_41</strain>
    </source>
</reference>
<dbReference type="InterPro" id="IPR038883">
    <property type="entry name" value="AN11006-like"/>
</dbReference>
<accession>A0AA38XIZ4</accession>
<protein>
    <submittedName>
        <fullName evidence="1">Uncharacterized protein</fullName>
    </submittedName>
</protein>
<proteinExistence type="predicted"/>